<evidence type="ECO:0000313" key="2">
    <source>
        <dbReference type="EMBL" id="KMU88699.1"/>
    </source>
</evidence>
<feature type="region of interest" description="Disordered" evidence="1">
    <location>
        <begin position="1"/>
        <end position="30"/>
    </location>
</feature>
<dbReference type="Proteomes" id="UP000054563">
    <property type="component" value="Unassembled WGS sequence"/>
</dbReference>
<accession>A0A0J8RX41</accession>
<reference evidence="3" key="1">
    <citation type="journal article" date="2010" name="Genome Res.">
        <title>Population genomic sequencing of Coccidioides fungi reveals recent hybridization and transposon control.</title>
        <authorList>
            <person name="Neafsey D.E."/>
            <person name="Barker B.M."/>
            <person name="Sharpton T.J."/>
            <person name="Stajich J.E."/>
            <person name="Park D.J."/>
            <person name="Whiston E."/>
            <person name="Hung C.-Y."/>
            <person name="McMahan C."/>
            <person name="White J."/>
            <person name="Sykes S."/>
            <person name="Heiman D."/>
            <person name="Young S."/>
            <person name="Zeng Q."/>
            <person name="Abouelleil A."/>
            <person name="Aftuck L."/>
            <person name="Bessette D."/>
            <person name="Brown A."/>
            <person name="FitzGerald M."/>
            <person name="Lui A."/>
            <person name="Macdonald J.P."/>
            <person name="Priest M."/>
            <person name="Orbach M.J."/>
            <person name="Galgiani J.N."/>
            <person name="Kirkland T.N."/>
            <person name="Cole G.T."/>
            <person name="Birren B.W."/>
            <person name="Henn M.R."/>
            <person name="Taylor J.W."/>
            <person name="Rounsley S.D."/>
        </authorList>
    </citation>
    <scope>NUCLEOTIDE SEQUENCE [LARGE SCALE GENOMIC DNA]</scope>
    <source>
        <strain evidence="3">H538.4</strain>
    </source>
</reference>
<organism evidence="2 3">
    <name type="scientific">Coccidioides immitis H538.4</name>
    <dbReference type="NCBI Taxonomy" id="396776"/>
    <lineage>
        <taxon>Eukaryota</taxon>
        <taxon>Fungi</taxon>
        <taxon>Dikarya</taxon>
        <taxon>Ascomycota</taxon>
        <taxon>Pezizomycotina</taxon>
        <taxon>Eurotiomycetes</taxon>
        <taxon>Eurotiomycetidae</taxon>
        <taxon>Onygenales</taxon>
        <taxon>Onygenaceae</taxon>
        <taxon>Coccidioides</taxon>
    </lineage>
</organism>
<sequence length="195" mass="21102">MAVLGRDVGPSQTGGDLGVTKSVTGDSGGAPDSSVYAFSPVAWRILQMLALLGVKQLVTMQGDWRAVFTGPAVTTDHTEYPRAFSKILRRARLSWRKGPSEYSRRSHSSPEKGSQIPCRLWKKIRDNNPAVSFLRSRKLCSNSFPLDRVSLGLPGSDSVVHASGGGVNKDPEAAPGILRSRDVRSAVVSSSYRFE</sequence>
<protein>
    <submittedName>
        <fullName evidence="2">Uncharacterized protein</fullName>
    </submittedName>
</protein>
<dbReference type="AlphaFoldDB" id="A0A0J8RX41"/>
<name>A0A0J8RX41_COCIT</name>
<gene>
    <name evidence="2" type="ORF">CIHG_06640</name>
</gene>
<proteinExistence type="predicted"/>
<evidence type="ECO:0000256" key="1">
    <source>
        <dbReference type="SAM" id="MobiDB-lite"/>
    </source>
</evidence>
<dbReference type="VEuPathDB" id="FungiDB:CIHG_06640"/>
<evidence type="ECO:0000313" key="3">
    <source>
        <dbReference type="Proteomes" id="UP000054563"/>
    </source>
</evidence>
<dbReference type="EMBL" id="DS017006">
    <property type="protein sequence ID" value="KMU88699.1"/>
    <property type="molecule type" value="Genomic_DNA"/>
</dbReference>